<proteinExistence type="predicted"/>
<evidence type="ECO:0000313" key="1">
    <source>
        <dbReference type="EMBL" id="OXB88890.1"/>
    </source>
</evidence>
<dbReference type="Proteomes" id="UP000198378">
    <property type="component" value="Unassembled WGS sequence"/>
</dbReference>
<sequence length="275" mass="31358">MGKTREHIVGLRLVGAELCTFVRRKRSLLFFLLIGVYVLVSEINFLYGFGVNKSSLNSWQLIVAVLEGPSLHPPIFQIIGWLVLPTIFVLGMGEPFSFFQLQRVKILLSRIPTRWDYWWGRLIAWYVLGVLFVAFVLVISILLSGMVVSSDHWKIPRALILNQKTQPFQTVIIWSSFNLLTTIWWYITILVIFSMFFSHSGIATIVTLVAGCILTFIGANDEQFIPFLRPLLGAKLNGLSDNIIDSNSFMHLVYSSCAWFLLSIVGYVIFRCKDL</sequence>
<evidence type="ECO:0000313" key="2">
    <source>
        <dbReference type="Proteomes" id="UP000198378"/>
    </source>
</evidence>
<protein>
    <submittedName>
        <fullName evidence="1">Uncharacterized protein</fullName>
    </submittedName>
</protein>
<accession>A0A226QBI4</accession>
<comment type="caution">
    <text evidence="1">The sequence shown here is derived from an EMBL/GenBank/DDBJ whole genome shotgun (WGS) entry which is preliminary data.</text>
</comment>
<dbReference type="AlphaFoldDB" id="A0A226QBI4"/>
<dbReference type="EMBL" id="NEWK01000001">
    <property type="protein sequence ID" value="OXB88890.1"/>
    <property type="molecule type" value="Genomic_DNA"/>
</dbReference>
<keyword evidence="2" id="KW-1185">Reference proteome</keyword>
<gene>
    <name evidence="1" type="ORF">B9L19_01955</name>
</gene>
<dbReference type="KEGG" id="gtm:GT3921_10040"/>
<organism evidence="1 2">
    <name type="scientific">Geobacillus thermocatenulatus</name>
    <dbReference type="NCBI Taxonomy" id="33938"/>
    <lineage>
        <taxon>Bacteria</taxon>
        <taxon>Bacillati</taxon>
        <taxon>Bacillota</taxon>
        <taxon>Bacilli</taxon>
        <taxon>Bacillales</taxon>
        <taxon>Anoxybacillaceae</taxon>
        <taxon>Geobacillus</taxon>
        <taxon>Geobacillus thermoleovorans group</taxon>
    </lineage>
</organism>
<reference evidence="1 2" key="1">
    <citation type="submission" date="2017-05" db="EMBL/GenBank/DDBJ databases">
        <title>The genome sequence of Geobacillus thermocatenulatus DSM 730.</title>
        <authorList>
            <person name="Ramaloko W.T."/>
            <person name="Koen N."/>
            <person name="Polliack S."/>
            <person name="Aliyu H."/>
            <person name="Lebre P."/>
            <person name="Mohr T."/>
            <person name="Oswald F."/>
            <person name="Zwick M."/>
            <person name="Neumann A."/>
            <person name="Syldatk C."/>
            <person name="Cowan D."/>
            <person name="De Maayer P."/>
        </authorList>
    </citation>
    <scope>NUCLEOTIDE SEQUENCE [LARGE SCALE GENOMIC DNA]</scope>
    <source>
        <strain evidence="1 2">BGSC 93A1</strain>
    </source>
</reference>
<name>A0A226QBI4_9BACL</name>